<keyword evidence="8" id="KW-1185">Reference proteome</keyword>
<keyword evidence="3 5" id="KW-1133">Transmembrane helix</keyword>
<gene>
    <name evidence="7" type="ORF">ACFO3Q_07560</name>
</gene>
<sequence length="132" mass="14832">MVRVILGRMRKVLMRRARGVVPEDIERVLGEREAIQSKFGEKGPLRAFLGDARTLFAMLNDYRRGAYRDLPWTSIAATVATLLYVLSPIDAIPDFIPVLGLVDDAMIVGLCLKAIGTDLDRYTQWRKSRPVG</sequence>
<feature type="domain" description="DUF1232" evidence="6">
    <location>
        <begin position="75"/>
        <end position="109"/>
    </location>
</feature>
<dbReference type="RefSeq" id="WP_377004039.1">
    <property type="nucleotide sequence ID" value="NZ_JBHSGG010000021.1"/>
</dbReference>
<comment type="subcellular location">
    <subcellularLocation>
        <location evidence="1">Endomembrane system</location>
        <topology evidence="1">Multi-pass membrane protein</topology>
    </subcellularLocation>
</comment>
<feature type="transmembrane region" description="Helical" evidence="5">
    <location>
        <begin position="70"/>
        <end position="89"/>
    </location>
</feature>
<accession>A0ABV9NJK8</accession>
<evidence type="ECO:0000313" key="8">
    <source>
        <dbReference type="Proteomes" id="UP001595892"/>
    </source>
</evidence>
<dbReference type="InterPro" id="IPR010652">
    <property type="entry name" value="DUF1232"/>
</dbReference>
<proteinExistence type="predicted"/>
<keyword evidence="2 5" id="KW-0812">Transmembrane</keyword>
<dbReference type="Proteomes" id="UP001595892">
    <property type="component" value="Unassembled WGS sequence"/>
</dbReference>
<evidence type="ECO:0000256" key="2">
    <source>
        <dbReference type="ARBA" id="ARBA00022692"/>
    </source>
</evidence>
<name>A0ABV9NJK8_9GAMM</name>
<evidence type="ECO:0000256" key="5">
    <source>
        <dbReference type="SAM" id="Phobius"/>
    </source>
</evidence>
<dbReference type="Pfam" id="PF06803">
    <property type="entry name" value="DUF1232"/>
    <property type="match status" value="1"/>
</dbReference>
<evidence type="ECO:0000256" key="3">
    <source>
        <dbReference type="ARBA" id="ARBA00022989"/>
    </source>
</evidence>
<organism evidence="7 8">
    <name type="scientific">Coralloluteibacterium thermophilum</name>
    <dbReference type="NCBI Taxonomy" id="2707049"/>
    <lineage>
        <taxon>Bacteria</taxon>
        <taxon>Pseudomonadati</taxon>
        <taxon>Pseudomonadota</taxon>
        <taxon>Gammaproteobacteria</taxon>
        <taxon>Lysobacterales</taxon>
        <taxon>Lysobacteraceae</taxon>
        <taxon>Coralloluteibacterium</taxon>
    </lineage>
</organism>
<evidence type="ECO:0000313" key="7">
    <source>
        <dbReference type="EMBL" id="MFC4728020.1"/>
    </source>
</evidence>
<evidence type="ECO:0000256" key="4">
    <source>
        <dbReference type="ARBA" id="ARBA00023136"/>
    </source>
</evidence>
<protein>
    <submittedName>
        <fullName evidence="7">YkvA family protein</fullName>
    </submittedName>
</protein>
<evidence type="ECO:0000259" key="6">
    <source>
        <dbReference type="Pfam" id="PF06803"/>
    </source>
</evidence>
<comment type="caution">
    <text evidence="7">The sequence shown here is derived from an EMBL/GenBank/DDBJ whole genome shotgun (WGS) entry which is preliminary data.</text>
</comment>
<reference evidence="8" key="1">
    <citation type="journal article" date="2019" name="Int. J. Syst. Evol. Microbiol.">
        <title>The Global Catalogue of Microorganisms (GCM) 10K type strain sequencing project: providing services to taxonomists for standard genome sequencing and annotation.</title>
        <authorList>
            <consortium name="The Broad Institute Genomics Platform"/>
            <consortium name="The Broad Institute Genome Sequencing Center for Infectious Disease"/>
            <person name="Wu L."/>
            <person name="Ma J."/>
        </authorList>
    </citation>
    <scope>NUCLEOTIDE SEQUENCE [LARGE SCALE GENOMIC DNA]</scope>
    <source>
        <strain evidence="8">CGMCC 1.13574</strain>
    </source>
</reference>
<evidence type="ECO:0000256" key="1">
    <source>
        <dbReference type="ARBA" id="ARBA00004127"/>
    </source>
</evidence>
<dbReference type="EMBL" id="JBHSGG010000021">
    <property type="protein sequence ID" value="MFC4728020.1"/>
    <property type="molecule type" value="Genomic_DNA"/>
</dbReference>
<keyword evidence="4 5" id="KW-0472">Membrane</keyword>